<reference evidence="3" key="1">
    <citation type="submission" date="2016-11" db="EMBL/GenBank/DDBJ databases">
        <authorList>
            <person name="Varghese N."/>
            <person name="Submissions S."/>
        </authorList>
    </citation>
    <scope>NUCLEOTIDE SEQUENCE [LARGE SCALE GENOMIC DNA]</scope>
    <source>
        <strain evidence="3">DSM 16478</strain>
    </source>
</reference>
<organism evidence="2 3">
    <name type="scientific">Maribacter aquivivus</name>
    <dbReference type="NCBI Taxonomy" id="228958"/>
    <lineage>
        <taxon>Bacteria</taxon>
        <taxon>Pseudomonadati</taxon>
        <taxon>Bacteroidota</taxon>
        <taxon>Flavobacteriia</taxon>
        <taxon>Flavobacteriales</taxon>
        <taxon>Flavobacteriaceae</taxon>
        <taxon>Maribacter</taxon>
    </lineage>
</organism>
<name>A0A1M6N3K2_9FLAO</name>
<dbReference type="Proteomes" id="UP000184314">
    <property type="component" value="Unassembled WGS sequence"/>
</dbReference>
<keyword evidence="1" id="KW-0472">Membrane</keyword>
<sequence length="170" mass="19265">MEFNGLLPKLPKPVRLFLVAFVIVLSVGYFTGLLFVSETSTASVDGIEENYLGNESDENADVMKFKKSKRQMLTIIHTHILSMSFIFFLLGILVWLTKLPTKLKVFLTVEPFLSVLLTFGGIYFIWSGVTWFKYLVIVSGILMTATYTASAMIVLYQLTFSKQYGNTFNQ</sequence>
<accession>A0A1M6N3K2</accession>
<dbReference type="RefSeq" id="WP_073243310.1">
    <property type="nucleotide sequence ID" value="NZ_FQZX01000001.1"/>
</dbReference>
<evidence type="ECO:0000313" key="2">
    <source>
        <dbReference type="EMBL" id="SHJ90279.1"/>
    </source>
</evidence>
<gene>
    <name evidence="2" type="ORF">SAMN04488007_1886</name>
</gene>
<dbReference type="AlphaFoldDB" id="A0A1M6N3K2"/>
<evidence type="ECO:0000256" key="1">
    <source>
        <dbReference type="SAM" id="Phobius"/>
    </source>
</evidence>
<dbReference type="OrthoDB" id="1188781at2"/>
<keyword evidence="1" id="KW-1133">Transmembrane helix</keyword>
<evidence type="ECO:0000313" key="3">
    <source>
        <dbReference type="Proteomes" id="UP000184314"/>
    </source>
</evidence>
<proteinExistence type="predicted"/>
<dbReference type="EMBL" id="FQZX01000001">
    <property type="protein sequence ID" value="SHJ90279.1"/>
    <property type="molecule type" value="Genomic_DNA"/>
</dbReference>
<feature type="transmembrane region" description="Helical" evidence="1">
    <location>
        <begin position="132"/>
        <end position="156"/>
    </location>
</feature>
<feature type="transmembrane region" description="Helical" evidence="1">
    <location>
        <begin position="72"/>
        <end position="96"/>
    </location>
</feature>
<keyword evidence="3" id="KW-1185">Reference proteome</keyword>
<feature type="transmembrane region" description="Helical" evidence="1">
    <location>
        <begin position="105"/>
        <end position="126"/>
    </location>
</feature>
<keyword evidence="1" id="KW-0812">Transmembrane</keyword>
<feature type="transmembrane region" description="Helical" evidence="1">
    <location>
        <begin position="16"/>
        <end position="36"/>
    </location>
</feature>
<protein>
    <submittedName>
        <fullName evidence="2">Uncharacterized protein</fullName>
    </submittedName>
</protein>
<dbReference type="STRING" id="228958.SAMN04488007_1886"/>